<dbReference type="AlphaFoldDB" id="A0A267MQU3"/>
<dbReference type="EMBL" id="NIBG01000001">
    <property type="protein sequence ID" value="PAB61100.1"/>
    <property type="molecule type" value="Genomic_DNA"/>
</dbReference>
<evidence type="ECO:0000313" key="1">
    <source>
        <dbReference type="EMBL" id="PAB61100.1"/>
    </source>
</evidence>
<name>A0A267MQU3_9FIRM</name>
<reference evidence="1 2" key="1">
    <citation type="submission" date="2017-06" db="EMBL/GenBank/DDBJ databases">
        <title>Draft genome sequence of anaerobic fermentative bacterium Anaeromicrobium sediminis DY2726D isolated from West Pacific Ocean sediments.</title>
        <authorList>
            <person name="Zeng X."/>
        </authorList>
    </citation>
    <scope>NUCLEOTIDE SEQUENCE [LARGE SCALE GENOMIC DNA]</scope>
    <source>
        <strain evidence="1 2">DY2726D</strain>
    </source>
</reference>
<dbReference type="Proteomes" id="UP000216024">
    <property type="component" value="Unassembled WGS sequence"/>
</dbReference>
<dbReference type="OrthoDB" id="2902550at2"/>
<dbReference type="RefSeq" id="WP_095130196.1">
    <property type="nucleotide sequence ID" value="NZ_NIBG01000001.1"/>
</dbReference>
<protein>
    <recommendedName>
        <fullName evidence="3">DUF1657 domain-containing protein</fullName>
    </recommendedName>
</protein>
<accession>A0A267MQU3</accession>
<evidence type="ECO:0000313" key="2">
    <source>
        <dbReference type="Proteomes" id="UP000216024"/>
    </source>
</evidence>
<gene>
    <name evidence="1" type="ORF">CCE28_01340</name>
</gene>
<keyword evidence="2" id="KW-1185">Reference proteome</keyword>
<organism evidence="1 2">
    <name type="scientific">Anaeromicrobium sediminis</name>
    <dbReference type="NCBI Taxonomy" id="1478221"/>
    <lineage>
        <taxon>Bacteria</taxon>
        <taxon>Bacillati</taxon>
        <taxon>Bacillota</taxon>
        <taxon>Clostridia</taxon>
        <taxon>Peptostreptococcales</taxon>
        <taxon>Thermotaleaceae</taxon>
        <taxon>Anaeromicrobium</taxon>
    </lineage>
</organism>
<dbReference type="InterPro" id="IPR012452">
    <property type="entry name" value="DUF1657"/>
</dbReference>
<dbReference type="Pfam" id="PF07870">
    <property type="entry name" value="DUF1657"/>
    <property type="match status" value="1"/>
</dbReference>
<sequence length="69" mass="7727">MTTVNKLEQTLAGAKGLAAQLKTFSLDTDNEEAKTMFNQLSSTMESAAQQLQNRVDFVKSEEPQYNQQQ</sequence>
<evidence type="ECO:0008006" key="3">
    <source>
        <dbReference type="Google" id="ProtNLM"/>
    </source>
</evidence>
<comment type="caution">
    <text evidence="1">The sequence shown here is derived from an EMBL/GenBank/DDBJ whole genome shotgun (WGS) entry which is preliminary data.</text>
</comment>
<proteinExistence type="predicted"/>